<dbReference type="Proteomes" id="UP001226434">
    <property type="component" value="Unassembled WGS sequence"/>
</dbReference>
<evidence type="ECO:0008006" key="3">
    <source>
        <dbReference type="Google" id="ProtNLM"/>
    </source>
</evidence>
<dbReference type="RefSeq" id="WP_282334885.1">
    <property type="nucleotide sequence ID" value="NZ_JASBRG010000007.1"/>
</dbReference>
<evidence type="ECO:0000313" key="2">
    <source>
        <dbReference type="Proteomes" id="UP001226434"/>
    </source>
</evidence>
<organism evidence="1 2">
    <name type="scientific">Pinibacter soli</name>
    <dbReference type="NCBI Taxonomy" id="3044211"/>
    <lineage>
        <taxon>Bacteria</taxon>
        <taxon>Pseudomonadati</taxon>
        <taxon>Bacteroidota</taxon>
        <taxon>Chitinophagia</taxon>
        <taxon>Chitinophagales</taxon>
        <taxon>Chitinophagaceae</taxon>
        <taxon>Pinibacter</taxon>
    </lineage>
</organism>
<evidence type="ECO:0000313" key="1">
    <source>
        <dbReference type="EMBL" id="MDI3320782.1"/>
    </source>
</evidence>
<sequence length="160" mass="18170">MKPLFVLVLVVYPFIQHAYAQEIKESKTRFVLGLSLPELIHAGVTYRFASWSQLGVNAGVTPAYDEIYPTISLEHRLYFGNKNPKLAQKTWFCRQGGTYLPDEVSGEQFTANLTVGKDLVFRKKNGMTIDAGVYYKNVDKSSHIYPALRVEFFISAKPRT</sequence>
<accession>A0ABT6RDY2</accession>
<gene>
    <name evidence="1" type="ORF">QJ048_13410</name>
</gene>
<protein>
    <recommendedName>
        <fullName evidence="3">DUF3575 domain-containing protein</fullName>
    </recommendedName>
</protein>
<dbReference type="EMBL" id="JASBRG010000007">
    <property type="protein sequence ID" value="MDI3320782.1"/>
    <property type="molecule type" value="Genomic_DNA"/>
</dbReference>
<name>A0ABT6RDY2_9BACT</name>
<proteinExistence type="predicted"/>
<reference evidence="1 2" key="1">
    <citation type="submission" date="2023-05" db="EMBL/GenBank/DDBJ databases">
        <title>Genome sequence of Pinibacter sp. MAH-24.</title>
        <authorList>
            <person name="Huq M.A."/>
        </authorList>
    </citation>
    <scope>NUCLEOTIDE SEQUENCE [LARGE SCALE GENOMIC DNA]</scope>
    <source>
        <strain evidence="1 2">MAH-24</strain>
    </source>
</reference>
<comment type="caution">
    <text evidence="1">The sequence shown here is derived from an EMBL/GenBank/DDBJ whole genome shotgun (WGS) entry which is preliminary data.</text>
</comment>
<keyword evidence="2" id="KW-1185">Reference proteome</keyword>